<evidence type="ECO:0000256" key="1">
    <source>
        <dbReference type="ARBA" id="ARBA00005005"/>
    </source>
</evidence>
<dbReference type="PROSITE" id="PS00166">
    <property type="entry name" value="ENOYL_COA_HYDRATASE"/>
    <property type="match status" value="1"/>
</dbReference>
<dbReference type="NCBIfam" id="NF008727">
    <property type="entry name" value="PRK11730.1"/>
    <property type="match status" value="1"/>
</dbReference>
<comment type="catalytic activity">
    <reaction evidence="13">
        <text>a (3S)-3-hydroxyacyl-CoA + NAD(+) = a 3-oxoacyl-CoA + NADH + H(+)</text>
        <dbReference type="Rhea" id="RHEA:22432"/>
        <dbReference type="ChEBI" id="CHEBI:15378"/>
        <dbReference type="ChEBI" id="CHEBI:57318"/>
        <dbReference type="ChEBI" id="CHEBI:57540"/>
        <dbReference type="ChEBI" id="CHEBI:57945"/>
        <dbReference type="ChEBI" id="CHEBI:90726"/>
        <dbReference type="EC" id="1.1.1.35"/>
    </reaction>
</comment>
<dbReference type="Gene3D" id="3.40.50.720">
    <property type="entry name" value="NAD(P)-binding Rossmann-like Domain"/>
    <property type="match status" value="1"/>
</dbReference>
<comment type="caution">
    <text evidence="17">The sequence shown here is derived from an EMBL/GenBank/DDBJ whole genome shotgun (WGS) entry which is preliminary data.</text>
</comment>
<reference evidence="17 18" key="1">
    <citation type="submission" date="2022-10" db="EMBL/GenBank/DDBJ databases">
        <title>High-quality genome sequences of two octocoral-associated bacteria, Endozoicomonas euniceicola EF212 and Endozoicomonas gorgoniicola PS125.</title>
        <authorList>
            <person name="Chiou Y.-J."/>
            <person name="Chen Y.-H."/>
        </authorList>
    </citation>
    <scope>NUCLEOTIDE SEQUENCE [LARGE SCALE GENOMIC DNA]</scope>
    <source>
        <strain evidence="17 18">PS125</strain>
    </source>
</reference>
<dbReference type="PROSITE" id="PS00067">
    <property type="entry name" value="3HCDH"/>
    <property type="match status" value="1"/>
</dbReference>
<evidence type="ECO:0000256" key="12">
    <source>
        <dbReference type="ARBA" id="ARBA00023268"/>
    </source>
</evidence>
<evidence type="ECO:0000259" key="15">
    <source>
        <dbReference type="Pfam" id="PF00725"/>
    </source>
</evidence>
<evidence type="ECO:0000313" key="18">
    <source>
        <dbReference type="Proteomes" id="UP001209854"/>
    </source>
</evidence>
<comment type="pathway">
    <text evidence="1">Lipid metabolism; fatty acid beta-oxidation.</text>
</comment>
<comment type="similarity">
    <text evidence="14">Belongs to the enoyl-CoA hydratase/isomerase family.</text>
</comment>
<dbReference type="RefSeq" id="WP_262567920.1">
    <property type="nucleotide sequence ID" value="NZ_JAPFCC010000001.1"/>
</dbReference>
<keyword evidence="5" id="KW-0276">Fatty acid metabolism</keyword>
<evidence type="ECO:0000313" key="17">
    <source>
        <dbReference type="EMBL" id="MCW7553049.1"/>
    </source>
</evidence>
<keyword evidence="10" id="KW-0413">Isomerase</keyword>
<keyword evidence="18" id="KW-1185">Reference proteome</keyword>
<dbReference type="EC" id="4.2.1.17" evidence="4"/>
<dbReference type="Pfam" id="PF00725">
    <property type="entry name" value="3HCDH"/>
    <property type="match status" value="1"/>
</dbReference>
<evidence type="ECO:0000256" key="14">
    <source>
        <dbReference type="RuleBase" id="RU003707"/>
    </source>
</evidence>
<evidence type="ECO:0000256" key="13">
    <source>
        <dbReference type="ARBA" id="ARBA00049556"/>
    </source>
</evidence>
<keyword evidence="11" id="KW-0456">Lyase</keyword>
<dbReference type="InterPro" id="IPR001753">
    <property type="entry name" value="Enoyl-CoA_hydra/iso"/>
</dbReference>
<dbReference type="CDD" id="cd06558">
    <property type="entry name" value="crotonase-like"/>
    <property type="match status" value="1"/>
</dbReference>
<comment type="similarity">
    <text evidence="2">In the central section; belongs to the 3-hydroxyacyl-CoA dehydrogenase family.</text>
</comment>
<dbReference type="Gene3D" id="1.10.1040.50">
    <property type="match status" value="1"/>
</dbReference>
<dbReference type="SUPFAM" id="SSF51735">
    <property type="entry name" value="NAD(P)-binding Rossmann-fold domains"/>
    <property type="match status" value="1"/>
</dbReference>
<feature type="domain" description="3-hydroxyacyl-CoA dehydrogenase C-terminal" evidence="15">
    <location>
        <begin position="497"/>
        <end position="592"/>
    </location>
</feature>
<dbReference type="SUPFAM" id="SSF48179">
    <property type="entry name" value="6-phosphogluconate dehydrogenase C-terminal domain-like"/>
    <property type="match status" value="2"/>
</dbReference>
<evidence type="ECO:0000256" key="5">
    <source>
        <dbReference type="ARBA" id="ARBA00022832"/>
    </source>
</evidence>
<dbReference type="Pfam" id="PF00378">
    <property type="entry name" value="ECH_1"/>
    <property type="match status" value="1"/>
</dbReference>
<dbReference type="InterPro" id="IPR008927">
    <property type="entry name" value="6-PGluconate_DH-like_C_sf"/>
</dbReference>
<name>A0ABT3MVM1_9GAMM</name>
<evidence type="ECO:0000256" key="6">
    <source>
        <dbReference type="ARBA" id="ARBA00022963"/>
    </source>
</evidence>
<dbReference type="PANTHER" id="PTHR43612">
    <property type="entry name" value="TRIFUNCTIONAL ENZYME SUBUNIT ALPHA"/>
    <property type="match status" value="1"/>
</dbReference>
<keyword evidence="7" id="KW-0560">Oxidoreductase</keyword>
<dbReference type="NCBIfam" id="TIGR02437">
    <property type="entry name" value="FadB"/>
    <property type="match status" value="1"/>
</dbReference>
<keyword evidence="9" id="KW-0443">Lipid metabolism</keyword>
<proteinExistence type="inferred from homology"/>
<feature type="domain" description="3-hydroxyacyl-CoA dehydrogenase NAD binding" evidence="16">
    <location>
        <begin position="317"/>
        <end position="495"/>
    </location>
</feature>
<dbReference type="InterPro" id="IPR006180">
    <property type="entry name" value="3-OHacyl-CoA_DH_CS"/>
</dbReference>
<keyword evidence="6" id="KW-0442">Lipid degradation</keyword>
<evidence type="ECO:0000256" key="3">
    <source>
        <dbReference type="ARBA" id="ARBA00008750"/>
    </source>
</evidence>
<dbReference type="InterPro" id="IPR050136">
    <property type="entry name" value="FA_oxidation_alpha_subunit"/>
</dbReference>
<evidence type="ECO:0000259" key="16">
    <source>
        <dbReference type="Pfam" id="PF02737"/>
    </source>
</evidence>
<dbReference type="PANTHER" id="PTHR43612:SF3">
    <property type="entry name" value="TRIFUNCTIONAL ENZYME SUBUNIT ALPHA, MITOCHONDRIAL"/>
    <property type="match status" value="1"/>
</dbReference>
<accession>A0ABT3MVM1</accession>
<sequence>MIYQGKAFKVLEYSEGIAELRFDLEGESVNKFNQLALEDLDQALAAIEQDSTIKGLILSSGKEVFVVGADITEFVANFRLDDDTLFGLVMDVNRLFNRLEDLDIPTVTAINGTALGGGFEVCLATDYRVLSTKGSVGLPEVKLGIFPGWGGTVRLPRITGADNGIEWICTGKTWKPEDALKIGAVDAVVEPEKLMEAAATLLQRCIAGELDFRGRKQEKREPLKLPPMEAMMVFETAKPFIAQKAGPHMPAPVTAVKTIQKHATLPRDKALEAEAKNFVKMAKTPVAEALVGLFLSDQFLKKQAKEWIQQSGPVEKTAVLGAGIMGGGIAYQSALKKTPILMKDINQQGIDLGLKEAGKLLSKRVAKGRLDSDGMGEVLNRIVPTLSYGDFGEVDVVVEAVLEKESVKKAVLAEVEEQVRDDAVLSSNTSTISITELAKALKRPENFCGMHFFNPVHMMPLVEVIRGEQTSDATVATVVNYAHKMGKTPIVVNDCPGFMVNRVLFPYFGGFSQLVQDGADFRKIDKVMEHFGMPMGPAYLLDVVGIDTAQHAQKVMEEGYPERMKADGKTPMNVMFEQERFGQKNGKGFYIYEPDKKGKPGKQVDERTFELLKTVVVEPREFSEEEIIARMMIPLGLETVRTLEEGIVQSAIEADMALVMGIGFPVFRGGILKYIDAMGVDQFVKLADQYAYLGPLYQATDGLRQMAADGKRFYNV</sequence>
<dbReference type="InterPro" id="IPR036291">
    <property type="entry name" value="NAD(P)-bd_dom_sf"/>
</dbReference>
<keyword evidence="8" id="KW-0520">NAD</keyword>
<dbReference type="EMBL" id="JAPFCC010000001">
    <property type="protein sequence ID" value="MCW7553049.1"/>
    <property type="molecule type" value="Genomic_DNA"/>
</dbReference>
<dbReference type="InterPro" id="IPR006108">
    <property type="entry name" value="3HC_DH_C"/>
</dbReference>
<dbReference type="Gene3D" id="3.90.226.10">
    <property type="entry name" value="2-enoyl-CoA Hydratase, Chain A, domain 1"/>
    <property type="match status" value="1"/>
</dbReference>
<protein>
    <recommendedName>
        <fullName evidence="4">enoyl-CoA hydratase</fullName>
        <ecNumber evidence="4">4.2.1.17</ecNumber>
    </recommendedName>
</protein>
<gene>
    <name evidence="17" type="primary">fadB</name>
    <name evidence="17" type="ORF">NX722_10450</name>
</gene>
<organism evidence="17 18">
    <name type="scientific">Endozoicomonas gorgoniicola</name>
    <dbReference type="NCBI Taxonomy" id="1234144"/>
    <lineage>
        <taxon>Bacteria</taxon>
        <taxon>Pseudomonadati</taxon>
        <taxon>Pseudomonadota</taxon>
        <taxon>Gammaproteobacteria</taxon>
        <taxon>Oceanospirillales</taxon>
        <taxon>Endozoicomonadaceae</taxon>
        <taxon>Endozoicomonas</taxon>
    </lineage>
</organism>
<evidence type="ECO:0000256" key="10">
    <source>
        <dbReference type="ARBA" id="ARBA00023235"/>
    </source>
</evidence>
<dbReference type="InterPro" id="IPR018376">
    <property type="entry name" value="Enoyl-CoA_hyd/isom_CS"/>
</dbReference>
<dbReference type="InterPro" id="IPR012799">
    <property type="entry name" value="FadB"/>
</dbReference>
<evidence type="ECO:0000256" key="4">
    <source>
        <dbReference type="ARBA" id="ARBA00012076"/>
    </source>
</evidence>
<evidence type="ECO:0000256" key="8">
    <source>
        <dbReference type="ARBA" id="ARBA00023027"/>
    </source>
</evidence>
<dbReference type="InterPro" id="IPR029045">
    <property type="entry name" value="ClpP/crotonase-like_dom_sf"/>
</dbReference>
<comment type="similarity">
    <text evidence="3">In the N-terminal section; belongs to the enoyl-CoA hydratase/isomerase family.</text>
</comment>
<dbReference type="Proteomes" id="UP001209854">
    <property type="component" value="Unassembled WGS sequence"/>
</dbReference>
<evidence type="ECO:0000256" key="2">
    <source>
        <dbReference type="ARBA" id="ARBA00007005"/>
    </source>
</evidence>
<keyword evidence="12" id="KW-0511">Multifunctional enzyme</keyword>
<evidence type="ECO:0000256" key="11">
    <source>
        <dbReference type="ARBA" id="ARBA00023239"/>
    </source>
</evidence>
<dbReference type="SUPFAM" id="SSF52096">
    <property type="entry name" value="ClpP/crotonase"/>
    <property type="match status" value="1"/>
</dbReference>
<dbReference type="Pfam" id="PF02737">
    <property type="entry name" value="3HCDH_N"/>
    <property type="match status" value="1"/>
</dbReference>
<evidence type="ECO:0000256" key="9">
    <source>
        <dbReference type="ARBA" id="ARBA00023098"/>
    </source>
</evidence>
<evidence type="ECO:0000256" key="7">
    <source>
        <dbReference type="ARBA" id="ARBA00023002"/>
    </source>
</evidence>
<dbReference type="InterPro" id="IPR006176">
    <property type="entry name" value="3-OHacyl-CoA_DH_NAD-bd"/>
</dbReference>